<keyword evidence="2" id="KW-0229">DNA integration</keyword>
<name>A0A5J4JND7_9BACI</name>
<evidence type="ECO:0000256" key="2">
    <source>
        <dbReference type="ARBA" id="ARBA00022908"/>
    </source>
</evidence>
<evidence type="ECO:0000256" key="5">
    <source>
        <dbReference type="PROSITE-ProRule" id="PRU01248"/>
    </source>
</evidence>
<dbReference type="InterPro" id="IPR010998">
    <property type="entry name" value="Integrase_recombinase_N"/>
</dbReference>
<dbReference type="GO" id="GO:0003677">
    <property type="term" value="F:DNA binding"/>
    <property type="evidence" value="ECO:0007669"/>
    <property type="project" value="UniProtKB-UniRule"/>
</dbReference>
<keyword evidence="10" id="KW-1185">Reference proteome</keyword>
<sequence>MAYFQKVPAKNKQGYKWKCTEDGPRDPITGKRRQVTRRADTKKEAQQKVNKAMEELKRKDKLEVDEDTLNITVSDLFKRWFELIMKRKIKETTLREYNNAVNFRIIPVLGNYKVIQLTPILLQKFINDLSDEGLSSRYVEYINTILYGCLETARKWKIINSNPLIDVERPRPRRSEQKTWSLNEMNQFLEVAKIYDLRTFAIVSTALKTGARRGEILALQWSDINFEEQTIKIEKTLIYDKDGYRFGTPKSEASNRVIKVGESLIKDLKEWKVQQTKIKMAFRNSYNDELNLVFTTKLGKPVFPRSLTSDFNKIIKLANVTKIRFHDLRHTHATICLESGMPLKELQVRLGHSSIKTTGDVYAHVTEKMAEKSVDLFEKYITKYKLARYVVKMWSM</sequence>
<evidence type="ECO:0000259" key="7">
    <source>
        <dbReference type="PROSITE" id="PS51898"/>
    </source>
</evidence>
<dbReference type="InterPro" id="IPR002104">
    <property type="entry name" value="Integrase_catalytic"/>
</dbReference>
<dbReference type="Gene3D" id="1.10.150.130">
    <property type="match status" value="1"/>
</dbReference>
<dbReference type="EMBL" id="BKZQ01000090">
    <property type="protein sequence ID" value="GER71897.1"/>
    <property type="molecule type" value="Genomic_DNA"/>
</dbReference>
<feature type="domain" description="Tyr recombinase" evidence="7">
    <location>
        <begin position="175"/>
        <end position="375"/>
    </location>
</feature>
<evidence type="ECO:0000256" key="3">
    <source>
        <dbReference type="ARBA" id="ARBA00023125"/>
    </source>
</evidence>
<dbReference type="Pfam" id="PF00589">
    <property type="entry name" value="Phage_integrase"/>
    <property type="match status" value="1"/>
</dbReference>
<evidence type="ECO:0000313" key="10">
    <source>
        <dbReference type="Proteomes" id="UP000391919"/>
    </source>
</evidence>
<feature type="region of interest" description="Disordered" evidence="6">
    <location>
        <begin position="16"/>
        <end position="46"/>
    </location>
</feature>
<dbReference type="CDD" id="cd01189">
    <property type="entry name" value="INT_ICEBs1_C_like"/>
    <property type="match status" value="1"/>
</dbReference>
<evidence type="ECO:0000256" key="4">
    <source>
        <dbReference type="ARBA" id="ARBA00023172"/>
    </source>
</evidence>
<dbReference type="PANTHER" id="PTHR30349">
    <property type="entry name" value="PHAGE INTEGRASE-RELATED"/>
    <property type="match status" value="1"/>
</dbReference>
<dbReference type="InterPro" id="IPR050090">
    <property type="entry name" value="Tyrosine_recombinase_XerCD"/>
</dbReference>
<keyword evidence="4" id="KW-0233">DNA recombination</keyword>
<accession>A0A5J4JND7</accession>
<protein>
    <submittedName>
        <fullName evidence="9">Site-specific integrase</fullName>
    </submittedName>
</protein>
<dbReference type="InterPro" id="IPR013762">
    <property type="entry name" value="Integrase-like_cat_sf"/>
</dbReference>
<evidence type="ECO:0000256" key="1">
    <source>
        <dbReference type="ARBA" id="ARBA00008857"/>
    </source>
</evidence>
<comment type="similarity">
    <text evidence="1">Belongs to the 'phage' integrase family.</text>
</comment>
<gene>
    <name evidence="9" type="ORF">BpJC7_32000</name>
</gene>
<dbReference type="InterPro" id="IPR011010">
    <property type="entry name" value="DNA_brk_join_enz"/>
</dbReference>
<dbReference type="AlphaFoldDB" id="A0A5J4JND7"/>
<organism evidence="9 10">
    <name type="scientific">Weizmannia acidilactici</name>
    <dbReference type="NCBI Taxonomy" id="2607726"/>
    <lineage>
        <taxon>Bacteria</taxon>
        <taxon>Bacillati</taxon>
        <taxon>Bacillota</taxon>
        <taxon>Bacilli</taxon>
        <taxon>Bacillales</taxon>
        <taxon>Bacillaceae</taxon>
        <taxon>Heyndrickxia</taxon>
    </lineage>
</organism>
<reference evidence="9 10" key="1">
    <citation type="submission" date="2019-09" db="EMBL/GenBank/DDBJ databases">
        <title>Draft genome sequence of Bacillus sp. JC-7.</title>
        <authorList>
            <person name="Tanaka N."/>
            <person name="Shiwa Y."/>
            <person name="Fujita N."/>
            <person name="Tanasupawat S."/>
        </authorList>
    </citation>
    <scope>NUCLEOTIDE SEQUENCE [LARGE SCALE GENOMIC DNA]</scope>
    <source>
        <strain evidence="9 10">JC-7</strain>
    </source>
</reference>
<dbReference type="PROSITE" id="PS51900">
    <property type="entry name" value="CB"/>
    <property type="match status" value="1"/>
</dbReference>
<evidence type="ECO:0000256" key="6">
    <source>
        <dbReference type="SAM" id="MobiDB-lite"/>
    </source>
</evidence>
<dbReference type="RefSeq" id="WP_151681965.1">
    <property type="nucleotide sequence ID" value="NZ_BKZQ01000090.1"/>
</dbReference>
<keyword evidence="3 5" id="KW-0238">DNA-binding</keyword>
<dbReference type="PROSITE" id="PS51898">
    <property type="entry name" value="TYR_RECOMBINASE"/>
    <property type="match status" value="1"/>
</dbReference>
<feature type="domain" description="Core-binding (CB)" evidence="8">
    <location>
        <begin position="71"/>
        <end position="154"/>
    </location>
</feature>
<evidence type="ECO:0000259" key="8">
    <source>
        <dbReference type="PROSITE" id="PS51900"/>
    </source>
</evidence>
<dbReference type="Proteomes" id="UP000391919">
    <property type="component" value="Unassembled WGS sequence"/>
</dbReference>
<dbReference type="InterPro" id="IPR044068">
    <property type="entry name" value="CB"/>
</dbReference>
<dbReference type="Gene3D" id="1.10.443.10">
    <property type="entry name" value="Intergrase catalytic core"/>
    <property type="match status" value="1"/>
</dbReference>
<evidence type="ECO:0000313" key="9">
    <source>
        <dbReference type="EMBL" id="GER71897.1"/>
    </source>
</evidence>
<comment type="caution">
    <text evidence="9">The sequence shown here is derived from an EMBL/GenBank/DDBJ whole genome shotgun (WGS) entry which is preliminary data.</text>
</comment>
<dbReference type="Pfam" id="PF14659">
    <property type="entry name" value="Phage_int_SAM_3"/>
    <property type="match status" value="1"/>
</dbReference>
<dbReference type="InterPro" id="IPR004107">
    <property type="entry name" value="Integrase_SAM-like_N"/>
</dbReference>
<feature type="compositionally biased region" description="Basic and acidic residues" evidence="6">
    <location>
        <begin position="18"/>
        <end position="29"/>
    </location>
</feature>
<proteinExistence type="inferred from homology"/>
<dbReference type="GO" id="GO:0015074">
    <property type="term" value="P:DNA integration"/>
    <property type="evidence" value="ECO:0007669"/>
    <property type="project" value="UniProtKB-KW"/>
</dbReference>
<dbReference type="GO" id="GO:0006310">
    <property type="term" value="P:DNA recombination"/>
    <property type="evidence" value="ECO:0007669"/>
    <property type="project" value="UniProtKB-KW"/>
</dbReference>
<dbReference type="PANTHER" id="PTHR30349:SF64">
    <property type="entry name" value="PROPHAGE INTEGRASE INTD-RELATED"/>
    <property type="match status" value="1"/>
</dbReference>
<dbReference type="SUPFAM" id="SSF56349">
    <property type="entry name" value="DNA breaking-rejoining enzymes"/>
    <property type="match status" value="1"/>
</dbReference>
<feature type="compositionally biased region" description="Basic and acidic residues" evidence="6">
    <location>
        <begin position="37"/>
        <end position="46"/>
    </location>
</feature>